<proteinExistence type="predicted"/>
<reference evidence="1" key="1">
    <citation type="journal article" date="2020" name="Nature">
        <title>Giant virus diversity and host interactions through global metagenomics.</title>
        <authorList>
            <person name="Schulz F."/>
            <person name="Roux S."/>
            <person name="Paez-Espino D."/>
            <person name="Jungbluth S."/>
            <person name="Walsh D.A."/>
            <person name="Denef V.J."/>
            <person name="McMahon K.D."/>
            <person name="Konstantinidis K.T."/>
            <person name="Eloe-Fadrosh E.A."/>
            <person name="Kyrpides N.C."/>
            <person name="Woyke T."/>
        </authorList>
    </citation>
    <scope>NUCLEOTIDE SEQUENCE</scope>
    <source>
        <strain evidence="1">GVMAG-S-3300013093-109</strain>
    </source>
</reference>
<name>A0A6C0KU70_9ZZZZ</name>
<sequence length="426" mass="49835">MTIQYDHTVFKDLIAAYPTWKELEAYLESEQGGQFRVVDQKGDLCIIRYEKGVSNMNLPHSRWFRSVVWNTVTNQPMCVSPPKTTQTEFPFSYVDDAVQNGVISQELVDGVMINCFKMVDNNELYVTTRSKLNAAGNFYSPKSFRALFIECYTGYNVDPNAIDQVIQERSNNFSAPDKEKKEVAIFYSYVIQHVEHRIVAPNKRNVCVLIHKGTVYEDGRIVMEDGFPFIQSSLYYLKSPFSKEDELSGKTIEEWIKNIYEKSSWQFQGVVLKDSKGNRWRFRSSKYTAVKSLRGNSPVLVERYAQLYTQNLIQKYLEYYPEETFVFSFHSDGINKIIQQLYRHYIALHVTKTVSAAEIDKMFSPHLYALHGIYLSHLRPEKKKLTPIEVQIYLHKLPWQRIAFLLRRHQESYFSMLEDAVIEPFL</sequence>
<dbReference type="EMBL" id="MN740971">
    <property type="protein sequence ID" value="QHU20686.1"/>
    <property type="molecule type" value="Genomic_DNA"/>
</dbReference>
<evidence type="ECO:0008006" key="2">
    <source>
        <dbReference type="Google" id="ProtNLM"/>
    </source>
</evidence>
<dbReference type="AlphaFoldDB" id="A0A6C0KU70"/>
<organism evidence="1">
    <name type="scientific">viral metagenome</name>
    <dbReference type="NCBI Taxonomy" id="1070528"/>
    <lineage>
        <taxon>unclassified sequences</taxon>
        <taxon>metagenomes</taxon>
        <taxon>organismal metagenomes</taxon>
    </lineage>
</organism>
<accession>A0A6C0KU70</accession>
<evidence type="ECO:0000313" key="1">
    <source>
        <dbReference type="EMBL" id="QHU20686.1"/>
    </source>
</evidence>
<protein>
    <recommendedName>
        <fullName evidence="2">T4 RNA ligase 1-like N-terminal domain-containing protein</fullName>
    </recommendedName>
</protein>